<dbReference type="Gene3D" id="1.20.120.1630">
    <property type="match status" value="1"/>
</dbReference>
<dbReference type="InterPro" id="IPR007318">
    <property type="entry name" value="Phopholipid_MeTrfase"/>
</dbReference>
<name>A0A383D5S4_9ZZZZ</name>
<sequence length="187" mass="21484">MWLQFRRWVSSGFSYTPSPIIGGKSNHGGLTDFFFNLFIALIFTLYPFRKSLIGIKYEFQPILAIIGVISYVVSIRIYLERRKHLTNSIMLGYPEVSINGYPGKLLTDGIYGKIQHPRYVEIQLGFIGYALITNFQGVYIMTIILILNLYLTVLLEEKELINKLGDVYAEYSKSVPRFIPKQKNING</sequence>
<evidence type="ECO:0000256" key="3">
    <source>
        <dbReference type="ARBA" id="ARBA00022989"/>
    </source>
</evidence>
<gene>
    <name evidence="6" type="ORF">METZ01_LOCUS492528</name>
</gene>
<dbReference type="Pfam" id="PF04191">
    <property type="entry name" value="PEMT"/>
    <property type="match status" value="1"/>
</dbReference>
<evidence type="ECO:0000256" key="4">
    <source>
        <dbReference type="ARBA" id="ARBA00023136"/>
    </source>
</evidence>
<keyword evidence="3 5" id="KW-1133">Transmembrane helix</keyword>
<evidence type="ECO:0000256" key="5">
    <source>
        <dbReference type="SAM" id="Phobius"/>
    </source>
</evidence>
<protein>
    <recommendedName>
        <fullName evidence="7">Steroid 5-alpha reductase C-terminal domain-containing protein</fullName>
    </recommendedName>
</protein>
<dbReference type="AlphaFoldDB" id="A0A383D5S4"/>
<dbReference type="EMBL" id="UINC01214440">
    <property type="protein sequence ID" value="SVE39674.1"/>
    <property type="molecule type" value="Genomic_DNA"/>
</dbReference>
<keyword evidence="2 5" id="KW-0812">Transmembrane</keyword>
<organism evidence="6">
    <name type="scientific">marine metagenome</name>
    <dbReference type="NCBI Taxonomy" id="408172"/>
    <lineage>
        <taxon>unclassified sequences</taxon>
        <taxon>metagenomes</taxon>
        <taxon>ecological metagenomes</taxon>
    </lineage>
</organism>
<reference evidence="6" key="1">
    <citation type="submission" date="2018-05" db="EMBL/GenBank/DDBJ databases">
        <authorList>
            <person name="Lanie J.A."/>
            <person name="Ng W.-L."/>
            <person name="Kazmierczak K.M."/>
            <person name="Andrzejewski T.M."/>
            <person name="Davidsen T.M."/>
            <person name="Wayne K.J."/>
            <person name="Tettelin H."/>
            <person name="Glass J.I."/>
            <person name="Rusch D."/>
            <person name="Podicherti R."/>
            <person name="Tsui H.-C.T."/>
            <person name="Winkler M.E."/>
        </authorList>
    </citation>
    <scope>NUCLEOTIDE SEQUENCE</scope>
</reference>
<feature type="transmembrane region" description="Helical" evidence="5">
    <location>
        <begin position="33"/>
        <end position="49"/>
    </location>
</feature>
<accession>A0A383D5S4</accession>
<comment type="subcellular location">
    <subcellularLocation>
        <location evidence="1">Endomembrane system</location>
        <topology evidence="1">Multi-pass membrane protein</topology>
    </subcellularLocation>
</comment>
<evidence type="ECO:0008006" key="7">
    <source>
        <dbReference type="Google" id="ProtNLM"/>
    </source>
</evidence>
<evidence type="ECO:0000256" key="1">
    <source>
        <dbReference type="ARBA" id="ARBA00004127"/>
    </source>
</evidence>
<proteinExistence type="predicted"/>
<evidence type="ECO:0000313" key="6">
    <source>
        <dbReference type="EMBL" id="SVE39674.1"/>
    </source>
</evidence>
<keyword evidence="4 5" id="KW-0472">Membrane</keyword>
<feature type="transmembrane region" description="Helical" evidence="5">
    <location>
        <begin position="126"/>
        <end position="151"/>
    </location>
</feature>
<evidence type="ECO:0000256" key="2">
    <source>
        <dbReference type="ARBA" id="ARBA00022692"/>
    </source>
</evidence>
<feature type="transmembrane region" description="Helical" evidence="5">
    <location>
        <begin position="61"/>
        <end position="79"/>
    </location>
</feature>
<dbReference type="GO" id="GO:0012505">
    <property type="term" value="C:endomembrane system"/>
    <property type="evidence" value="ECO:0007669"/>
    <property type="project" value="UniProtKB-SubCell"/>
</dbReference>